<evidence type="ECO:0000313" key="1">
    <source>
        <dbReference type="EMBL" id="AJQ92543.1"/>
    </source>
</evidence>
<name>A0A0C5VGM2_9GAMM</name>
<proteinExistence type="predicted"/>
<evidence type="ECO:0000313" key="2">
    <source>
        <dbReference type="Proteomes" id="UP000032266"/>
    </source>
</evidence>
<dbReference type="RefSeq" id="WP_044615580.1">
    <property type="nucleotide sequence ID" value="NZ_CP007142.1"/>
</dbReference>
<dbReference type="Proteomes" id="UP000032266">
    <property type="component" value="Chromosome"/>
</dbReference>
<dbReference type="EMBL" id="CP007142">
    <property type="protein sequence ID" value="AJQ92543.1"/>
    <property type="molecule type" value="Genomic_DNA"/>
</dbReference>
<accession>A0A0C5VGM2</accession>
<dbReference type="KEGG" id="gsn:YC6258_00493"/>
<protein>
    <submittedName>
        <fullName evidence="1">Uncharacterized protein</fullName>
    </submittedName>
</protein>
<sequence length="163" mass="18568">MRFICSHHQLLVAQDPLQAYQQFEHLKLAGLMAMEAQSWELACRKLGAAYEIAVLAVQHQHEVVGASEMINNLLYSCHHLVICLSVLGHWSLVSEYLRLLLQHCERLLGAQINGDAQTLEEAVKVSFQRMKLLLVQNRDQRMAGVLEQLEEFIVMPGCRVLLH</sequence>
<gene>
    <name evidence="1" type="ORF">YC6258_00493</name>
</gene>
<dbReference type="HOGENOM" id="CLU_1624806_0_0_6"/>
<keyword evidence="2" id="KW-1185">Reference proteome</keyword>
<organism evidence="1 2">
    <name type="scientific">Gynuella sunshinyii YC6258</name>
    <dbReference type="NCBI Taxonomy" id="1445510"/>
    <lineage>
        <taxon>Bacteria</taxon>
        <taxon>Pseudomonadati</taxon>
        <taxon>Pseudomonadota</taxon>
        <taxon>Gammaproteobacteria</taxon>
        <taxon>Oceanospirillales</taxon>
        <taxon>Saccharospirillaceae</taxon>
        <taxon>Gynuella</taxon>
    </lineage>
</organism>
<reference evidence="1 2" key="1">
    <citation type="submission" date="2014-01" db="EMBL/GenBank/DDBJ databases">
        <title>Full genme sequencing of cellulolytic bacterium Gynuella sunshinyii YC6258T gen. nov., sp. nov.</title>
        <authorList>
            <person name="Khan H."/>
            <person name="Chung E.J."/>
            <person name="Chung Y.R."/>
        </authorList>
    </citation>
    <scope>NUCLEOTIDE SEQUENCE [LARGE SCALE GENOMIC DNA]</scope>
    <source>
        <strain evidence="1 2">YC6258</strain>
    </source>
</reference>
<dbReference type="AlphaFoldDB" id="A0A0C5VGM2"/>